<comment type="catalytic activity">
    <reaction evidence="7">
        <text>L-threonyl-[protein] + ATP = O-phospho-L-threonyl-[protein] + ADP + H(+)</text>
        <dbReference type="Rhea" id="RHEA:46608"/>
        <dbReference type="Rhea" id="RHEA-COMP:11060"/>
        <dbReference type="Rhea" id="RHEA-COMP:11605"/>
        <dbReference type="ChEBI" id="CHEBI:15378"/>
        <dbReference type="ChEBI" id="CHEBI:30013"/>
        <dbReference type="ChEBI" id="CHEBI:30616"/>
        <dbReference type="ChEBI" id="CHEBI:61977"/>
        <dbReference type="ChEBI" id="CHEBI:456216"/>
        <dbReference type="EC" id="2.7.11.1"/>
    </reaction>
</comment>
<evidence type="ECO:0000313" key="13">
    <source>
        <dbReference type="EMBL" id="RDX48878.1"/>
    </source>
</evidence>
<evidence type="ECO:0000259" key="12">
    <source>
        <dbReference type="PROSITE" id="PS50011"/>
    </source>
</evidence>
<evidence type="ECO:0000256" key="9">
    <source>
        <dbReference type="PROSITE-ProRule" id="PRU10141"/>
    </source>
</evidence>
<evidence type="ECO:0000256" key="2">
    <source>
        <dbReference type="ARBA" id="ARBA00022527"/>
    </source>
</evidence>
<evidence type="ECO:0000313" key="14">
    <source>
        <dbReference type="Proteomes" id="UP000256964"/>
    </source>
</evidence>
<evidence type="ECO:0000256" key="11">
    <source>
        <dbReference type="SAM" id="MobiDB-lite"/>
    </source>
</evidence>
<evidence type="ECO:0000256" key="6">
    <source>
        <dbReference type="ARBA" id="ARBA00022840"/>
    </source>
</evidence>
<keyword evidence="2 10" id="KW-0723">Serine/threonine-protein kinase</keyword>
<dbReference type="OrthoDB" id="541276at2759"/>
<evidence type="ECO:0000256" key="4">
    <source>
        <dbReference type="ARBA" id="ARBA00022741"/>
    </source>
</evidence>
<evidence type="ECO:0000256" key="8">
    <source>
        <dbReference type="ARBA" id="ARBA00048679"/>
    </source>
</evidence>
<feature type="binding site" evidence="9">
    <location>
        <position position="57"/>
    </location>
    <ligand>
        <name>ATP</name>
        <dbReference type="ChEBI" id="CHEBI:30616"/>
    </ligand>
</feature>
<dbReference type="Proteomes" id="UP000256964">
    <property type="component" value="Unassembled WGS sequence"/>
</dbReference>
<dbReference type="AlphaFoldDB" id="A0A371D8N4"/>
<comment type="similarity">
    <text evidence="10">Belongs to the protein kinase superfamily.</text>
</comment>
<dbReference type="GO" id="GO:0007165">
    <property type="term" value="P:signal transduction"/>
    <property type="evidence" value="ECO:0007669"/>
    <property type="project" value="TreeGrafter"/>
</dbReference>
<dbReference type="PANTHER" id="PTHR43895:SF32">
    <property type="entry name" value="SERINE_THREONINE-PROTEIN KINASE CHK1"/>
    <property type="match status" value="1"/>
</dbReference>
<protein>
    <recommendedName>
        <fullName evidence="1">non-specific serine/threonine protein kinase</fullName>
        <ecNumber evidence="1">2.7.11.1</ecNumber>
    </recommendedName>
</protein>
<feature type="region of interest" description="Disordered" evidence="11">
    <location>
        <begin position="365"/>
        <end position="385"/>
    </location>
</feature>
<name>A0A371D8N4_9APHY</name>
<keyword evidence="14" id="KW-1185">Reference proteome</keyword>
<comment type="catalytic activity">
    <reaction evidence="8">
        <text>L-seryl-[protein] + ATP = O-phospho-L-seryl-[protein] + ADP + H(+)</text>
        <dbReference type="Rhea" id="RHEA:17989"/>
        <dbReference type="Rhea" id="RHEA-COMP:9863"/>
        <dbReference type="Rhea" id="RHEA-COMP:11604"/>
        <dbReference type="ChEBI" id="CHEBI:15378"/>
        <dbReference type="ChEBI" id="CHEBI:29999"/>
        <dbReference type="ChEBI" id="CHEBI:30616"/>
        <dbReference type="ChEBI" id="CHEBI:83421"/>
        <dbReference type="ChEBI" id="CHEBI:456216"/>
        <dbReference type="EC" id="2.7.11.1"/>
    </reaction>
</comment>
<dbReference type="PROSITE" id="PS00107">
    <property type="entry name" value="PROTEIN_KINASE_ATP"/>
    <property type="match status" value="1"/>
</dbReference>
<dbReference type="SUPFAM" id="SSF56112">
    <property type="entry name" value="Protein kinase-like (PK-like)"/>
    <property type="match status" value="1"/>
</dbReference>
<accession>A0A371D8N4</accession>
<evidence type="ECO:0000256" key="5">
    <source>
        <dbReference type="ARBA" id="ARBA00022777"/>
    </source>
</evidence>
<keyword evidence="3" id="KW-0808">Transferase</keyword>
<dbReference type="InterPro" id="IPR011009">
    <property type="entry name" value="Kinase-like_dom_sf"/>
</dbReference>
<dbReference type="EMBL" id="KZ857409">
    <property type="protein sequence ID" value="RDX48878.1"/>
    <property type="molecule type" value="Genomic_DNA"/>
</dbReference>
<sequence>MTASAASTMPNYTGCIVDGRYELVRILGSGTYGVVYHAVDTRPSPGPTGTNASRAVKMIRKAGRKPSELAAARREIALHRLVSDHPSIITVHDAYEDDDYFYIVMDLCRGGDLFEPICKRVYVDNDALLRKAFVSLIDAVEACHSSRVYHRDLKPENILVSEDRSEIYLADFGMATNRSMVEDFYCGTAAYMSPECIGHLSGYKAYLTAYSDVWALGVIFVNMISGRNPWERATLDDPCFIQFIENPDFLFDVLPISEGANEIIRRAFVLNPRERFTLPALRQAVLDLDTFFRSEDELSVISGYTKSVAPTLGCPQAHGGFDSAKVLSRGSSDAGSVLDAKSAVPVVPNLSMGASCQPTLPVPDFPGFGSGSSGSSSSSRASSPASSLIVTPEATAVAPACLEDLEDSGMFACRDSALGSQIGLSSTELNV</sequence>
<dbReference type="PANTHER" id="PTHR43895">
    <property type="entry name" value="CALCIUM/CALMODULIN-DEPENDENT PROTEIN KINASE KINASE-RELATED"/>
    <property type="match status" value="1"/>
</dbReference>
<evidence type="ECO:0000256" key="10">
    <source>
        <dbReference type="RuleBase" id="RU000304"/>
    </source>
</evidence>
<dbReference type="GO" id="GO:0005524">
    <property type="term" value="F:ATP binding"/>
    <property type="evidence" value="ECO:0007669"/>
    <property type="project" value="UniProtKB-UniRule"/>
</dbReference>
<reference evidence="13 14" key="1">
    <citation type="journal article" date="2018" name="Biotechnol. Biofuels">
        <title>Integrative visual omics of the white-rot fungus Polyporus brumalis exposes the biotechnological potential of its oxidative enzymes for delignifying raw plant biomass.</title>
        <authorList>
            <person name="Miyauchi S."/>
            <person name="Rancon A."/>
            <person name="Drula E."/>
            <person name="Hage H."/>
            <person name="Chaduli D."/>
            <person name="Favel A."/>
            <person name="Grisel S."/>
            <person name="Henrissat B."/>
            <person name="Herpoel-Gimbert I."/>
            <person name="Ruiz-Duenas F.J."/>
            <person name="Chevret D."/>
            <person name="Hainaut M."/>
            <person name="Lin J."/>
            <person name="Wang M."/>
            <person name="Pangilinan J."/>
            <person name="Lipzen A."/>
            <person name="Lesage-Meessen L."/>
            <person name="Navarro D."/>
            <person name="Riley R."/>
            <person name="Grigoriev I.V."/>
            <person name="Zhou S."/>
            <person name="Raouche S."/>
            <person name="Rosso M.N."/>
        </authorList>
    </citation>
    <scope>NUCLEOTIDE SEQUENCE [LARGE SCALE GENOMIC DNA]</scope>
    <source>
        <strain evidence="13 14">BRFM 1820</strain>
    </source>
</reference>
<dbReference type="InterPro" id="IPR008271">
    <property type="entry name" value="Ser/Thr_kinase_AS"/>
</dbReference>
<dbReference type="InterPro" id="IPR000719">
    <property type="entry name" value="Prot_kinase_dom"/>
</dbReference>
<dbReference type="EC" id="2.7.11.1" evidence="1"/>
<evidence type="ECO:0000256" key="3">
    <source>
        <dbReference type="ARBA" id="ARBA00022679"/>
    </source>
</evidence>
<dbReference type="Gene3D" id="1.10.510.10">
    <property type="entry name" value="Transferase(Phosphotransferase) domain 1"/>
    <property type="match status" value="1"/>
</dbReference>
<gene>
    <name evidence="13" type="ORF">OH76DRAFT_1351741</name>
</gene>
<dbReference type="Pfam" id="PF00069">
    <property type="entry name" value="Pkinase"/>
    <property type="match status" value="1"/>
</dbReference>
<dbReference type="GO" id="GO:0004674">
    <property type="term" value="F:protein serine/threonine kinase activity"/>
    <property type="evidence" value="ECO:0007669"/>
    <property type="project" value="UniProtKB-KW"/>
</dbReference>
<dbReference type="SMART" id="SM00220">
    <property type="entry name" value="S_TKc"/>
    <property type="match status" value="1"/>
</dbReference>
<dbReference type="PROSITE" id="PS00108">
    <property type="entry name" value="PROTEIN_KINASE_ST"/>
    <property type="match status" value="1"/>
</dbReference>
<keyword evidence="5" id="KW-0418">Kinase</keyword>
<evidence type="ECO:0000256" key="7">
    <source>
        <dbReference type="ARBA" id="ARBA00047899"/>
    </source>
</evidence>
<evidence type="ECO:0000256" key="1">
    <source>
        <dbReference type="ARBA" id="ARBA00012513"/>
    </source>
</evidence>
<feature type="compositionally biased region" description="Low complexity" evidence="11">
    <location>
        <begin position="373"/>
        <end position="385"/>
    </location>
</feature>
<proteinExistence type="inferred from homology"/>
<dbReference type="InterPro" id="IPR017441">
    <property type="entry name" value="Protein_kinase_ATP_BS"/>
</dbReference>
<dbReference type="PROSITE" id="PS50011">
    <property type="entry name" value="PROTEIN_KINASE_DOM"/>
    <property type="match status" value="1"/>
</dbReference>
<keyword evidence="6 9" id="KW-0067">ATP-binding</keyword>
<organism evidence="13 14">
    <name type="scientific">Lentinus brumalis</name>
    <dbReference type="NCBI Taxonomy" id="2498619"/>
    <lineage>
        <taxon>Eukaryota</taxon>
        <taxon>Fungi</taxon>
        <taxon>Dikarya</taxon>
        <taxon>Basidiomycota</taxon>
        <taxon>Agaricomycotina</taxon>
        <taxon>Agaricomycetes</taxon>
        <taxon>Polyporales</taxon>
        <taxon>Polyporaceae</taxon>
        <taxon>Lentinus</taxon>
    </lineage>
</organism>
<keyword evidence="4 9" id="KW-0547">Nucleotide-binding</keyword>
<feature type="domain" description="Protein kinase" evidence="12">
    <location>
        <begin position="21"/>
        <end position="292"/>
    </location>
</feature>
<dbReference type="STRING" id="139420.A0A371D8N4"/>